<proteinExistence type="predicted"/>
<gene>
    <name evidence="1" type="ORF">UFOPK3204_01706</name>
</gene>
<organism evidence="1">
    <name type="scientific">freshwater metagenome</name>
    <dbReference type="NCBI Taxonomy" id="449393"/>
    <lineage>
        <taxon>unclassified sequences</taxon>
        <taxon>metagenomes</taxon>
        <taxon>ecological metagenomes</taxon>
    </lineage>
</organism>
<dbReference type="Gene3D" id="3.40.50.1110">
    <property type="entry name" value="SGNH hydrolase"/>
    <property type="match status" value="1"/>
</dbReference>
<dbReference type="InterPro" id="IPR036514">
    <property type="entry name" value="SGNH_hydro_sf"/>
</dbReference>
<sequence length="213" mass="22995">MTKTVTYGNHVLLRGFGRLAAVLLGVSMIGLIPPPVAQAKPDTTGAGTRVAIGDSVMLGAKWNLLNRQDFTLVDAAVSRQAATGPGILRKLGSGLAQNVIVHLGTNGSYPIKTCKQLVQAAGPTRKVFLVTIKVPRLWEPVNNKMLRRCDARFPAEQVHIIDWNWAASRHAEEWLYDDGAHLRPAGARAFARVINDGIARAYPPLIKPGPSPV</sequence>
<dbReference type="EMBL" id="CAFABK010000125">
    <property type="protein sequence ID" value="CAB4835208.1"/>
    <property type="molecule type" value="Genomic_DNA"/>
</dbReference>
<name>A0A6J7ARX6_9ZZZZ</name>
<evidence type="ECO:0000313" key="1">
    <source>
        <dbReference type="EMBL" id="CAB4835208.1"/>
    </source>
</evidence>
<dbReference type="SUPFAM" id="SSF52266">
    <property type="entry name" value="SGNH hydrolase"/>
    <property type="match status" value="1"/>
</dbReference>
<accession>A0A6J7ARX6</accession>
<dbReference type="AlphaFoldDB" id="A0A6J7ARX6"/>
<reference evidence="1" key="1">
    <citation type="submission" date="2020-05" db="EMBL/GenBank/DDBJ databases">
        <authorList>
            <person name="Chiriac C."/>
            <person name="Salcher M."/>
            <person name="Ghai R."/>
            <person name="Kavagutti S V."/>
        </authorList>
    </citation>
    <scope>NUCLEOTIDE SEQUENCE</scope>
</reference>
<protein>
    <submittedName>
        <fullName evidence="1">Unannotated protein</fullName>
    </submittedName>
</protein>